<dbReference type="Gene3D" id="3.10.20.90">
    <property type="entry name" value="Phosphatidylinositol 3-kinase Catalytic Subunit, Chain A, domain 1"/>
    <property type="match status" value="1"/>
</dbReference>
<evidence type="ECO:0000313" key="4">
    <source>
        <dbReference type="Proteomes" id="UP000001542"/>
    </source>
</evidence>
<dbReference type="GO" id="GO:0031593">
    <property type="term" value="F:polyubiquitin modification-dependent protein binding"/>
    <property type="evidence" value="ECO:0000318"/>
    <property type="project" value="GO_Central"/>
</dbReference>
<dbReference type="InterPro" id="IPR009060">
    <property type="entry name" value="UBA-like_sf"/>
</dbReference>
<reference evidence="3" key="2">
    <citation type="journal article" date="2007" name="Science">
        <title>Draft genome sequence of the sexually transmitted pathogen Trichomonas vaginalis.</title>
        <authorList>
            <person name="Carlton J.M."/>
            <person name="Hirt R.P."/>
            <person name="Silva J.C."/>
            <person name="Delcher A.L."/>
            <person name="Schatz M."/>
            <person name="Zhao Q."/>
            <person name="Wortman J.R."/>
            <person name="Bidwell S.L."/>
            <person name="Alsmark U.C.M."/>
            <person name="Besteiro S."/>
            <person name="Sicheritz-Ponten T."/>
            <person name="Noel C.J."/>
            <person name="Dacks J.B."/>
            <person name="Foster P.G."/>
            <person name="Simillion C."/>
            <person name="Van de Peer Y."/>
            <person name="Miranda-Saavedra D."/>
            <person name="Barton G.J."/>
            <person name="Westrop G.D."/>
            <person name="Mueller S."/>
            <person name="Dessi D."/>
            <person name="Fiori P.L."/>
            <person name="Ren Q."/>
            <person name="Paulsen I."/>
            <person name="Zhang H."/>
            <person name="Bastida-Corcuera F.D."/>
            <person name="Simoes-Barbosa A."/>
            <person name="Brown M.T."/>
            <person name="Hayes R.D."/>
            <person name="Mukherjee M."/>
            <person name="Okumura C.Y."/>
            <person name="Schneider R."/>
            <person name="Smith A.J."/>
            <person name="Vanacova S."/>
            <person name="Villalvazo M."/>
            <person name="Haas B.J."/>
            <person name="Pertea M."/>
            <person name="Feldblyum T.V."/>
            <person name="Utterback T.R."/>
            <person name="Shu C.L."/>
            <person name="Osoegawa K."/>
            <person name="de Jong P.J."/>
            <person name="Hrdy I."/>
            <person name="Horvathova L."/>
            <person name="Zubacova Z."/>
            <person name="Dolezal P."/>
            <person name="Malik S.B."/>
            <person name="Logsdon J.M. Jr."/>
            <person name="Henze K."/>
            <person name="Gupta A."/>
            <person name="Wang C.C."/>
            <person name="Dunne R.L."/>
            <person name="Upcroft J.A."/>
            <person name="Upcroft P."/>
            <person name="White O."/>
            <person name="Salzberg S.L."/>
            <person name="Tang P."/>
            <person name="Chiu C.-H."/>
            <person name="Lee Y.-S."/>
            <person name="Embley T.M."/>
            <person name="Coombs G.H."/>
            <person name="Mottram J.C."/>
            <person name="Tachezy J."/>
            <person name="Fraser-Liggett C.M."/>
            <person name="Johnson P.J."/>
        </authorList>
    </citation>
    <scope>NUCLEOTIDE SEQUENCE [LARGE SCALE GENOMIC DNA]</scope>
    <source>
        <strain evidence="3">G3</strain>
    </source>
</reference>
<feature type="region of interest" description="Disordered" evidence="1">
    <location>
        <begin position="77"/>
        <end position="131"/>
    </location>
</feature>
<organism evidence="3 4">
    <name type="scientific">Trichomonas vaginalis (strain ATCC PRA-98 / G3)</name>
    <dbReference type="NCBI Taxonomy" id="412133"/>
    <lineage>
        <taxon>Eukaryota</taxon>
        <taxon>Metamonada</taxon>
        <taxon>Parabasalia</taxon>
        <taxon>Trichomonadida</taxon>
        <taxon>Trichomonadidae</taxon>
        <taxon>Trichomonas</taxon>
    </lineage>
</organism>
<sequence length="295" mass="33821">MGDKKIIISVKTSTGQSYKLQVHGKNSIESIKRVLGQGMNCDPKLINLTYQNISLDSSLTIGQLNLQDNAEIRWVDPESSQLKNRSSTQQQNQKQQQKVDSKQKQKPKRQKSSEKKASDSQNPKGEAQKLQEKAKFNEKIKEIKKAFGGPLFVEEPKRPKPDDYEYRVHFLQNMCLPSDFIPAALEMANYDLEIAADALVNGDLPEDDDYSDSEIEEMYDSNRSKIEEQRKDLAGKFMMERNEFLQRFKLLKPYEKHEVNLLTNLGFDITTCLQIYLSCGKNRDKAIDQLAILHG</sequence>
<dbReference type="SMART" id="SM00213">
    <property type="entry name" value="UBQ"/>
    <property type="match status" value="1"/>
</dbReference>
<dbReference type="KEGG" id="tva:4766281"/>
<reference evidence="3" key="1">
    <citation type="submission" date="2006-10" db="EMBL/GenBank/DDBJ databases">
        <authorList>
            <person name="Amadeo P."/>
            <person name="Zhao Q."/>
            <person name="Wortman J."/>
            <person name="Fraser-Liggett C."/>
            <person name="Carlton J."/>
        </authorList>
    </citation>
    <scope>NUCLEOTIDE SEQUENCE</scope>
    <source>
        <strain evidence="3">G3</strain>
    </source>
</reference>
<dbReference type="GO" id="GO:0043130">
    <property type="term" value="F:ubiquitin binding"/>
    <property type="evidence" value="ECO:0000318"/>
    <property type="project" value="GO_Central"/>
</dbReference>
<evidence type="ECO:0000313" key="3">
    <source>
        <dbReference type="EMBL" id="EAY08382.1"/>
    </source>
</evidence>
<feature type="compositionally biased region" description="Polar residues" evidence="1">
    <location>
        <begin position="78"/>
        <end position="88"/>
    </location>
</feature>
<dbReference type="PROSITE" id="PS50053">
    <property type="entry name" value="UBIQUITIN_2"/>
    <property type="match status" value="1"/>
</dbReference>
<evidence type="ECO:0000256" key="1">
    <source>
        <dbReference type="SAM" id="MobiDB-lite"/>
    </source>
</evidence>
<feature type="domain" description="Ubiquitin-like" evidence="2">
    <location>
        <begin position="6"/>
        <end position="72"/>
    </location>
</feature>
<gene>
    <name evidence="3" type="ORF">TVAG_269080</name>
</gene>
<dbReference type="AlphaFoldDB" id="A2EG21"/>
<dbReference type="Pfam" id="PF00240">
    <property type="entry name" value="ubiquitin"/>
    <property type="match status" value="1"/>
</dbReference>
<dbReference type="GO" id="GO:0005829">
    <property type="term" value="C:cytosol"/>
    <property type="evidence" value="ECO:0000318"/>
    <property type="project" value="GO_Central"/>
</dbReference>
<dbReference type="SUPFAM" id="SSF54236">
    <property type="entry name" value="Ubiquitin-like"/>
    <property type="match status" value="1"/>
</dbReference>
<accession>A2EG21</accession>
<name>A2EG21_TRIV3</name>
<dbReference type="GO" id="GO:0070628">
    <property type="term" value="F:proteasome binding"/>
    <property type="evidence" value="ECO:0000318"/>
    <property type="project" value="GO_Central"/>
</dbReference>
<dbReference type="GO" id="GO:0005654">
    <property type="term" value="C:nucleoplasm"/>
    <property type="evidence" value="ECO:0000318"/>
    <property type="project" value="GO_Central"/>
</dbReference>
<proteinExistence type="predicted"/>
<protein>
    <recommendedName>
        <fullName evidence="2">Ubiquitin-like domain-containing protein</fullName>
    </recommendedName>
</protein>
<dbReference type="InParanoid" id="A2EG21"/>
<evidence type="ECO:0000259" key="2">
    <source>
        <dbReference type="PROSITE" id="PS50053"/>
    </source>
</evidence>
<dbReference type="PANTHER" id="PTHR10621">
    <property type="entry name" value="UV EXCISION REPAIR PROTEIN RAD23"/>
    <property type="match status" value="1"/>
</dbReference>
<dbReference type="InterPro" id="IPR029071">
    <property type="entry name" value="Ubiquitin-like_domsf"/>
</dbReference>
<dbReference type="CDD" id="cd17039">
    <property type="entry name" value="Ubl_ubiquitin_like"/>
    <property type="match status" value="1"/>
</dbReference>
<dbReference type="PANTHER" id="PTHR10621:SF0">
    <property type="entry name" value="UV EXCISION REPAIR PROTEIN RAD23"/>
    <property type="match status" value="1"/>
</dbReference>
<dbReference type="RefSeq" id="XP_001320605.1">
    <property type="nucleotide sequence ID" value="XM_001320570.1"/>
</dbReference>
<keyword evidence="4" id="KW-1185">Reference proteome</keyword>
<dbReference type="Proteomes" id="UP000001542">
    <property type="component" value="Unassembled WGS sequence"/>
</dbReference>
<dbReference type="SUPFAM" id="SSF46934">
    <property type="entry name" value="UBA-like"/>
    <property type="match status" value="1"/>
</dbReference>
<dbReference type="InterPro" id="IPR000626">
    <property type="entry name" value="Ubiquitin-like_dom"/>
</dbReference>
<dbReference type="VEuPathDB" id="TrichDB:TVAG_269080"/>
<dbReference type="VEuPathDB" id="TrichDB:TVAGG3_0842160"/>
<dbReference type="GO" id="GO:0043161">
    <property type="term" value="P:proteasome-mediated ubiquitin-dependent protein catabolic process"/>
    <property type="evidence" value="ECO:0000318"/>
    <property type="project" value="GO_Central"/>
</dbReference>
<dbReference type="EMBL" id="DS113379">
    <property type="protein sequence ID" value="EAY08382.1"/>
    <property type="molecule type" value="Genomic_DNA"/>
</dbReference>